<accession>A0ABW6W590</accession>
<comment type="similarity">
    <text evidence="1">Belongs to the AHA1 family.</text>
</comment>
<dbReference type="Gene3D" id="3.30.530.20">
    <property type="match status" value="1"/>
</dbReference>
<keyword evidence="4" id="KW-1185">Reference proteome</keyword>
<sequence length="173" mass="18974">MNSDATAADRIIGTLRTEDGHGVVHMQDRFDTEIDDLWSALTDPARLARWLGEFDGDLRQGGEFTARFYASEWQGNGRVDACDPPHHLAITTMQAGPAKQHTIEATLIPDGDGTTLILEERGMPLNLLAAYGAGIQIHIEDLAAHLAGHGRCDARARWNQLHPAYEALAPENR</sequence>
<dbReference type="RefSeq" id="WP_020511197.1">
    <property type="nucleotide sequence ID" value="NZ_JBIAZU010000001.1"/>
</dbReference>
<dbReference type="CDD" id="cd08899">
    <property type="entry name" value="SRPBCC_CalC_Aha1-like_6"/>
    <property type="match status" value="1"/>
</dbReference>
<dbReference type="SUPFAM" id="SSF55961">
    <property type="entry name" value="Bet v1-like"/>
    <property type="match status" value="1"/>
</dbReference>
<evidence type="ECO:0000313" key="4">
    <source>
        <dbReference type="Proteomes" id="UP001602245"/>
    </source>
</evidence>
<dbReference type="InterPro" id="IPR013538">
    <property type="entry name" value="ASHA1/2-like_C"/>
</dbReference>
<evidence type="ECO:0000256" key="1">
    <source>
        <dbReference type="ARBA" id="ARBA00006817"/>
    </source>
</evidence>
<evidence type="ECO:0000313" key="3">
    <source>
        <dbReference type="EMBL" id="MFF5288470.1"/>
    </source>
</evidence>
<dbReference type="EMBL" id="JBIAZU010000001">
    <property type="protein sequence ID" value="MFF5288470.1"/>
    <property type="molecule type" value="Genomic_DNA"/>
</dbReference>
<name>A0ABW6W590_9ACTN</name>
<dbReference type="Pfam" id="PF08327">
    <property type="entry name" value="AHSA1"/>
    <property type="match status" value="1"/>
</dbReference>
<feature type="domain" description="Activator of Hsp90 ATPase homologue 1/2-like C-terminal" evidence="2">
    <location>
        <begin position="32"/>
        <end position="146"/>
    </location>
</feature>
<comment type="caution">
    <text evidence="3">The sequence shown here is derived from an EMBL/GenBank/DDBJ whole genome shotgun (WGS) entry which is preliminary data.</text>
</comment>
<evidence type="ECO:0000259" key="2">
    <source>
        <dbReference type="Pfam" id="PF08327"/>
    </source>
</evidence>
<organism evidence="3 4">
    <name type="scientific">Paractinoplanes globisporus</name>
    <dbReference type="NCBI Taxonomy" id="113565"/>
    <lineage>
        <taxon>Bacteria</taxon>
        <taxon>Bacillati</taxon>
        <taxon>Actinomycetota</taxon>
        <taxon>Actinomycetes</taxon>
        <taxon>Micromonosporales</taxon>
        <taxon>Micromonosporaceae</taxon>
        <taxon>Paractinoplanes</taxon>
    </lineage>
</organism>
<dbReference type="InterPro" id="IPR023393">
    <property type="entry name" value="START-like_dom_sf"/>
</dbReference>
<gene>
    <name evidence="3" type="ORF">ACFY35_03470</name>
</gene>
<proteinExistence type="inferred from homology"/>
<dbReference type="Proteomes" id="UP001602245">
    <property type="component" value="Unassembled WGS sequence"/>
</dbReference>
<protein>
    <submittedName>
        <fullName evidence="3">SRPBCC family protein</fullName>
    </submittedName>
</protein>
<reference evidence="3 4" key="1">
    <citation type="submission" date="2024-10" db="EMBL/GenBank/DDBJ databases">
        <title>The Natural Products Discovery Center: Release of the First 8490 Sequenced Strains for Exploring Actinobacteria Biosynthetic Diversity.</title>
        <authorList>
            <person name="Kalkreuter E."/>
            <person name="Kautsar S.A."/>
            <person name="Yang D."/>
            <person name="Bader C.D."/>
            <person name="Teijaro C.N."/>
            <person name="Fluegel L."/>
            <person name="Davis C.M."/>
            <person name="Simpson J.R."/>
            <person name="Lauterbach L."/>
            <person name="Steele A.D."/>
            <person name="Gui C."/>
            <person name="Meng S."/>
            <person name="Li G."/>
            <person name="Viehrig K."/>
            <person name="Ye F."/>
            <person name="Su P."/>
            <person name="Kiefer A.F."/>
            <person name="Nichols A."/>
            <person name="Cepeda A.J."/>
            <person name="Yan W."/>
            <person name="Fan B."/>
            <person name="Jiang Y."/>
            <person name="Adhikari A."/>
            <person name="Zheng C.-J."/>
            <person name="Schuster L."/>
            <person name="Cowan T.M."/>
            <person name="Smanski M.J."/>
            <person name="Chevrette M.G."/>
            <person name="De Carvalho L.P.S."/>
            <person name="Shen B."/>
        </authorList>
    </citation>
    <scope>NUCLEOTIDE SEQUENCE [LARGE SCALE GENOMIC DNA]</scope>
    <source>
        <strain evidence="3 4">NPDC000087</strain>
    </source>
</reference>